<evidence type="ECO:0000313" key="20">
    <source>
        <dbReference type="EMBL" id="RKP00108.1"/>
    </source>
</evidence>
<evidence type="ECO:0000256" key="8">
    <source>
        <dbReference type="ARBA" id="ARBA00022840"/>
    </source>
</evidence>
<dbReference type="Proteomes" id="UP000274922">
    <property type="component" value="Unassembled WGS sequence"/>
</dbReference>
<evidence type="ECO:0000256" key="2">
    <source>
        <dbReference type="ARBA" id="ARBA00004496"/>
    </source>
</evidence>
<protein>
    <recommendedName>
        <fullName evidence="14">Probable valine--tRNA ligase, cytoplasmic</fullName>
        <ecNumber evidence="4">6.1.1.9</ecNumber>
    </recommendedName>
    <alternativeName>
        <fullName evidence="12">Valine--tRNA ligase, mitochondrial</fullName>
    </alternativeName>
    <alternativeName>
        <fullName evidence="11">Valyl-tRNA synthetase</fullName>
    </alternativeName>
</protein>
<evidence type="ECO:0000256" key="14">
    <source>
        <dbReference type="ARBA" id="ARBA00072234"/>
    </source>
</evidence>
<keyword evidence="7 15" id="KW-0547">Nucleotide-binding</keyword>
<dbReference type="NCBIfam" id="NF004349">
    <property type="entry name" value="PRK05729.1"/>
    <property type="match status" value="1"/>
</dbReference>
<dbReference type="FunFam" id="3.90.740.10:FF:000005">
    <property type="entry name" value="Valine--tRNA ligase, mitochondrial"/>
    <property type="match status" value="1"/>
</dbReference>
<evidence type="ECO:0000256" key="10">
    <source>
        <dbReference type="ARBA" id="ARBA00023146"/>
    </source>
</evidence>
<sequence>MSDANEAPASAAVTPAAADPAGQTAAKSKNEAKNEAKRLAKLAKLEAKKAAQAVQAAALAAKKAAAGAVAETASKAANTALKVAGDASEGPETPAGEKKDLSAPMAAAYDPRAVEKAWDAWWEAQDVYKPTARDDHPEGPFMLTLPPPNVTGSLHLGHGLTLSIQDALVRWNRMRGRPTLWLPGTDHAGIATQVVVEKRIARDTGKTRHDLGRERFIEEVWKWKTESGGHITKQMRIMGASLDWSREVFTMDDKLSKAVTEAFIRLHEKGTIYRETRLVNWCTKLKTALSNLEVETIELTGPTMMSLPDHDPSKKYEFGTIISFAYPIENSDEKIVVATTRLETMLGDTAVCVHPKDARYAHLVGRHVVHPFNGRRIPIIADEYADPEKGTGAVKITPAHDFNDYAVGKRNNLGFINVLTDDGLINEEGGERFQGLRRFDARLAICDALKQLGLYVETKPNPMQLPMCPRSNNIVEPMLKPQWYVNTQTMAKRACDAVTDKKLVIEPATSEREWFKWLGQPQDWCISRQLWWGHRVPAYLIEKDGRRLDEFDPQSWVSAHDHAAALAKAVARYPDAATIVLHHDEDVLDTWFSSALFPFSTLGWPDSDSVDLQRFYPNSMLETGWDILFFWVARMVMLGLELMDDVPFKYVFCHALVRDAHGRKMSKSLGNVIDPLDVVNGITLDQLQEKLAKGNLDPAELQRARAGQREDYPNGISACGADALRFTLLAYTAQGRDINLDVMRIEGYRKFCNKIWNAVKFALMKLPASVTPQPLTATLQYATLGDRWILSRLAHAVRDVDASIRDMNFMNACSAIHGFWLYDFCDVYLETSKTVLDEAAKDPQAGVAGSAAQLRQHTTEQVLFLCLDTILRLMHPFMPYLSEELWQRVMQRAGPHRPAASICVAAYPEPAQWTVDAQALAQFEDVQAVCRAARSLLSDFATVRNAQLTVLVTPDVTAAADAARIQAERVQLLTAEKAVLVGLVKNAAQLTVVTDPALAPKGAAATSVMPGMTLFLALKGFVDLGAEVAKLQTKRAKAEQLLQSWVKKTQIPDYETKVRAEVRQANDAKIQTYQADVAALDKAIAEINRLIADAE</sequence>
<dbReference type="Gene3D" id="3.90.740.10">
    <property type="entry name" value="Valyl/Leucyl/Isoleucyl-tRNA synthetase, editing domain"/>
    <property type="match status" value="1"/>
</dbReference>
<accession>A0A4P9X4T5</accession>
<comment type="catalytic activity">
    <reaction evidence="13">
        <text>tRNA(Val) + L-valine + ATP = L-valyl-tRNA(Val) + AMP + diphosphate</text>
        <dbReference type="Rhea" id="RHEA:10704"/>
        <dbReference type="Rhea" id="RHEA-COMP:9672"/>
        <dbReference type="Rhea" id="RHEA-COMP:9708"/>
        <dbReference type="ChEBI" id="CHEBI:30616"/>
        <dbReference type="ChEBI" id="CHEBI:33019"/>
        <dbReference type="ChEBI" id="CHEBI:57762"/>
        <dbReference type="ChEBI" id="CHEBI:78442"/>
        <dbReference type="ChEBI" id="CHEBI:78537"/>
        <dbReference type="ChEBI" id="CHEBI:456215"/>
        <dbReference type="EC" id="6.1.1.9"/>
    </reaction>
</comment>
<proteinExistence type="inferred from homology"/>
<dbReference type="InterPro" id="IPR002303">
    <property type="entry name" value="Valyl-tRNA_ligase"/>
</dbReference>
<keyword evidence="5" id="KW-0963">Cytoplasm</keyword>
<dbReference type="InterPro" id="IPR033705">
    <property type="entry name" value="Anticodon_Ia_Val"/>
</dbReference>
<evidence type="ECO:0000256" key="4">
    <source>
        <dbReference type="ARBA" id="ARBA00013169"/>
    </source>
</evidence>
<keyword evidence="21" id="KW-1185">Reference proteome</keyword>
<feature type="domain" description="Methionyl/Valyl/Leucyl/Isoleucyl-tRNA synthetase anticodon-binding" evidence="19">
    <location>
        <begin position="786"/>
        <end position="941"/>
    </location>
</feature>
<dbReference type="GO" id="GO:0002161">
    <property type="term" value="F:aminoacyl-tRNA deacylase activity"/>
    <property type="evidence" value="ECO:0007669"/>
    <property type="project" value="InterPro"/>
</dbReference>
<dbReference type="SUPFAM" id="SSF50677">
    <property type="entry name" value="ValRS/IleRS/LeuRS editing domain"/>
    <property type="match status" value="1"/>
</dbReference>
<keyword evidence="8 15" id="KW-0067">ATP-binding</keyword>
<dbReference type="PROSITE" id="PS00178">
    <property type="entry name" value="AA_TRNA_LIGASE_I"/>
    <property type="match status" value="1"/>
</dbReference>
<dbReference type="HAMAP" id="MF_02004">
    <property type="entry name" value="Val_tRNA_synth_type1"/>
    <property type="match status" value="1"/>
</dbReference>
<dbReference type="InterPro" id="IPR001412">
    <property type="entry name" value="aa-tRNA-synth_I_CS"/>
</dbReference>
<evidence type="ECO:0000259" key="18">
    <source>
        <dbReference type="Pfam" id="PF00133"/>
    </source>
</evidence>
<evidence type="ECO:0000256" key="11">
    <source>
        <dbReference type="ARBA" id="ARBA00029936"/>
    </source>
</evidence>
<dbReference type="EMBL" id="ML014235">
    <property type="protein sequence ID" value="RKP00108.1"/>
    <property type="molecule type" value="Genomic_DNA"/>
</dbReference>
<feature type="compositionally biased region" description="Low complexity" evidence="17">
    <location>
        <begin position="1"/>
        <end position="27"/>
    </location>
</feature>
<dbReference type="InterPro" id="IPR009080">
    <property type="entry name" value="tRNAsynth_Ia_anticodon-bd"/>
</dbReference>
<dbReference type="Gene3D" id="3.40.50.620">
    <property type="entry name" value="HUPs"/>
    <property type="match status" value="2"/>
</dbReference>
<evidence type="ECO:0000256" key="1">
    <source>
        <dbReference type="ARBA" id="ARBA00004173"/>
    </source>
</evidence>
<reference evidence="21" key="1">
    <citation type="journal article" date="2018" name="Nat. Microbiol.">
        <title>Leveraging single-cell genomics to expand the fungal tree of life.</title>
        <authorList>
            <person name="Ahrendt S.R."/>
            <person name="Quandt C.A."/>
            <person name="Ciobanu D."/>
            <person name="Clum A."/>
            <person name="Salamov A."/>
            <person name="Andreopoulos B."/>
            <person name="Cheng J.F."/>
            <person name="Woyke T."/>
            <person name="Pelin A."/>
            <person name="Henrissat B."/>
            <person name="Reynolds N.K."/>
            <person name="Benny G.L."/>
            <person name="Smith M.E."/>
            <person name="James T.Y."/>
            <person name="Grigoriev I.V."/>
        </authorList>
    </citation>
    <scope>NUCLEOTIDE SEQUENCE [LARGE SCALE GENOMIC DNA]</scope>
    <source>
        <strain evidence="21">ATCC 52028</strain>
    </source>
</reference>
<evidence type="ECO:0000259" key="19">
    <source>
        <dbReference type="Pfam" id="PF08264"/>
    </source>
</evidence>
<feature type="coiled-coil region" evidence="16">
    <location>
        <begin position="1028"/>
        <end position="1090"/>
    </location>
</feature>
<dbReference type="SUPFAM" id="SSF47323">
    <property type="entry name" value="Anticodon-binding domain of a subclass of class I aminoacyl-tRNA synthetases"/>
    <property type="match status" value="1"/>
</dbReference>
<evidence type="ECO:0000256" key="16">
    <source>
        <dbReference type="SAM" id="Coils"/>
    </source>
</evidence>
<dbReference type="GO" id="GO:0005524">
    <property type="term" value="F:ATP binding"/>
    <property type="evidence" value="ECO:0007669"/>
    <property type="project" value="UniProtKB-KW"/>
</dbReference>
<evidence type="ECO:0000256" key="15">
    <source>
        <dbReference type="RuleBase" id="RU363035"/>
    </source>
</evidence>
<dbReference type="FunFam" id="1.10.730.10:FF:000009">
    <property type="entry name" value="Valine--tRNA ligase, mitochondrial"/>
    <property type="match status" value="1"/>
</dbReference>
<dbReference type="EC" id="6.1.1.9" evidence="4"/>
<evidence type="ECO:0000256" key="3">
    <source>
        <dbReference type="ARBA" id="ARBA00005594"/>
    </source>
</evidence>
<keyword evidence="9 15" id="KW-0648">Protein biosynthesis</keyword>
<dbReference type="InterPro" id="IPR014729">
    <property type="entry name" value="Rossmann-like_a/b/a_fold"/>
</dbReference>
<dbReference type="GO" id="GO:0004832">
    <property type="term" value="F:valine-tRNA ligase activity"/>
    <property type="evidence" value="ECO:0007669"/>
    <property type="project" value="UniProtKB-EC"/>
</dbReference>
<keyword evidence="10 15" id="KW-0030">Aminoacyl-tRNA synthetase</keyword>
<dbReference type="PANTHER" id="PTHR11946:SF109">
    <property type="entry name" value="VALINE--TRNA LIGASE"/>
    <property type="match status" value="1"/>
</dbReference>
<organism evidence="20 21">
    <name type="scientific">Caulochytrium protostelioides</name>
    <dbReference type="NCBI Taxonomy" id="1555241"/>
    <lineage>
        <taxon>Eukaryota</taxon>
        <taxon>Fungi</taxon>
        <taxon>Fungi incertae sedis</taxon>
        <taxon>Chytridiomycota</taxon>
        <taxon>Chytridiomycota incertae sedis</taxon>
        <taxon>Chytridiomycetes</taxon>
        <taxon>Caulochytriales</taxon>
        <taxon>Caulochytriaceae</taxon>
        <taxon>Caulochytrium</taxon>
    </lineage>
</organism>
<name>A0A4P9X4T5_9FUNG</name>
<dbReference type="PRINTS" id="PR00986">
    <property type="entry name" value="TRNASYNTHVAL"/>
</dbReference>
<keyword evidence="16" id="KW-0175">Coiled coil</keyword>
<dbReference type="NCBIfam" id="TIGR00422">
    <property type="entry name" value="valS"/>
    <property type="match status" value="1"/>
</dbReference>
<dbReference type="InterPro" id="IPR009008">
    <property type="entry name" value="Val/Leu/Ile-tRNA-synth_edit"/>
</dbReference>
<dbReference type="InterPro" id="IPR013155">
    <property type="entry name" value="M/V/L/I-tRNA-synth_anticd-bd"/>
</dbReference>
<gene>
    <name evidence="20" type="ORF">CXG81DRAFT_13641</name>
</gene>
<dbReference type="CDD" id="cd00817">
    <property type="entry name" value="ValRS_core"/>
    <property type="match status" value="1"/>
</dbReference>
<comment type="similarity">
    <text evidence="3 15">Belongs to the class-I aminoacyl-tRNA synthetase family.</text>
</comment>
<evidence type="ECO:0000256" key="6">
    <source>
        <dbReference type="ARBA" id="ARBA00022598"/>
    </source>
</evidence>
<dbReference type="SUPFAM" id="SSF52374">
    <property type="entry name" value="Nucleotidylyl transferase"/>
    <property type="match status" value="1"/>
</dbReference>
<dbReference type="STRING" id="1555241.A0A4P9X4T5"/>
<feature type="region of interest" description="Disordered" evidence="17">
    <location>
        <begin position="1"/>
        <end position="33"/>
    </location>
</feature>
<dbReference type="GO" id="GO:0006438">
    <property type="term" value="P:valyl-tRNA aminoacylation"/>
    <property type="evidence" value="ECO:0007669"/>
    <property type="project" value="InterPro"/>
</dbReference>
<dbReference type="Gene3D" id="1.10.730.10">
    <property type="entry name" value="Isoleucyl-tRNA Synthetase, Domain 1"/>
    <property type="match status" value="1"/>
</dbReference>
<dbReference type="Pfam" id="PF00133">
    <property type="entry name" value="tRNA-synt_1"/>
    <property type="match status" value="1"/>
</dbReference>
<keyword evidence="6 15" id="KW-0436">Ligase</keyword>
<feature type="domain" description="Aminoacyl-tRNA synthetase class Ia" evidence="18">
    <location>
        <begin position="119"/>
        <end position="741"/>
    </location>
</feature>
<dbReference type="CDD" id="cd07962">
    <property type="entry name" value="Anticodon_Ia_Val"/>
    <property type="match status" value="1"/>
</dbReference>
<dbReference type="InterPro" id="IPR037118">
    <property type="entry name" value="Val-tRNA_synth_C_sf"/>
</dbReference>
<dbReference type="OrthoDB" id="629407at2759"/>
<evidence type="ECO:0000256" key="7">
    <source>
        <dbReference type="ARBA" id="ARBA00022741"/>
    </source>
</evidence>
<dbReference type="GO" id="GO:0005829">
    <property type="term" value="C:cytosol"/>
    <property type="evidence" value="ECO:0007669"/>
    <property type="project" value="TreeGrafter"/>
</dbReference>
<evidence type="ECO:0000256" key="9">
    <source>
        <dbReference type="ARBA" id="ARBA00022917"/>
    </source>
</evidence>
<dbReference type="Gene3D" id="1.10.287.380">
    <property type="entry name" value="Valyl-tRNA synthetase, C-terminal domain"/>
    <property type="match status" value="1"/>
</dbReference>
<evidence type="ECO:0000256" key="5">
    <source>
        <dbReference type="ARBA" id="ARBA00022490"/>
    </source>
</evidence>
<evidence type="ECO:0000256" key="13">
    <source>
        <dbReference type="ARBA" id="ARBA00047552"/>
    </source>
</evidence>
<comment type="subcellular location">
    <subcellularLocation>
        <location evidence="2">Cytoplasm</location>
    </subcellularLocation>
    <subcellularLocation>
        <location evidence="1">Mitochondrion</location>
    </subcellularLocation>
</comment>
<evidence type="ECO:0000313" key="21">
    <source>
        <dbReference type="Proteomes" id="UP000274922"/>
    </source>
</evidence>
<dbReference type="GO" id="GO:0005739">
    <property type="term" value="C:mitochondrion"/>
    <property type="evidence" value="ECO:0007669"/>
    <property type="project" value="UniProtKB-SubCell"/>
</dbReference>
<dbReference type="Pfam" id="PF08264">
    <property type="entry name" value="Anticodon_1"/>
    <property type="match status" value="1"/>
</dbReference>
<dbReference type="InterPro" id="IPR002300">
    <property type="entry name" value="aa-tRNA-synth_Ia"/>
</dbReference>
<dbReference type="AlphaFoldDB" id="A0A4P9X4T5"/>
<evidence type="ECO:0000256" key="12">
    <source>
        <dbReference type="ARBA" id="ARBA00040837"/>
    </source>
</evidence>
<dbReference type="FunFam" id="3.40.50.620:FF:000078">
    <property type="entry name" value="Valine--tRNA ligase, mitochondrial"/>
    <property type="match status" value="1"/>
</dbReference>
<evidence type="ECO:0000256" key="17">
    <source>
        <dbReference type="SAM" id="MobiDB-lite"/>
    </source>
</evidence>
<dbReference type="PANTHER" id="PTHR11946">
    <property type="entry name" value="VALYL-TRNA SYNTHETASES"/>
    <property type="match status" value="1"/>
</dbReference>
<dbReference type="FunFam" id="3.40.50.620:FF:000020">
    <property type="entry name" value="Valine--tRNA ligase, mitochondrial"/>
    <property type="match status" value="1"/>
</dbReference>